<evidence type="ECO:0000313" key="7">
    <source>
        <dbReference type="EMBL" id="PRY69465.1"/>
    </source>
</evidence>
<name>A0A2T0VH12_9MICO</name>
<organism evidence="7 8">
    <name type="scientific">Glaciihabitans tibetensis</name>
    <dbReference type="NCBI Taxonomy" id="1266600"/>
    <lineage>
        <taxon>Bacteria</taxon>
        <taxon>Bacillati</taxon>
        <taxon>Actinomycetota</taxon>
        <taxon>Actinomycetes</taxon>
        <taxon>Micrococcales</taxon>
        <taxon>Microbacteriaceae</taxon>
        <taxon>Glaciihabitans</taxon>
    </lineage>
</organism>
<keyword evidence="6" id="KW-0472">Membrane</keyword>
<dbReference type="PANTHER" id="PTHR37316:SF3">
    <property type="entry name" value="TEICHOIC ACID GLYCEROL-PHOSPHATE TRANSFERASE"/>
    <property type="match status" value="1"/>
</dbReference>
<evidence type="ECO:0000256" key="6">
    <source>
        <dbReference type="ARBA" id="ARBA00023136"/>
    </source>
</evidence>
<dbReference type="SUPFAM" id="SSF53756">
    <property type="entry name" value="UDP-Glycosyltransferase/glycogen phosphorylase"/>
    <property type="match status" value="1"/>
</dbReference>
<dbReference type="Proteomes" id="UP000237983">
    <property type="component" value="Unassembled WGS sequence"/>
</dbReference>
<reference evidence="7 8" key="1">
    <citation type="submission" date="2018-03" db="EMBL/GenBank/DDBJ databases">
        <title>Genomic Encyclopedia of Type Strains, Phase III (KMG-III): the genomes of soil and plant-associated and newly described type strains.</title>
        <authorList>
            <person name="Whitman W."/>
        </authorList>
    </citation>
    <scope>NUCLEOTIDE SEQUENCE [LARGE SCALE GENOMIC DNA]</scope>
    <source>
        <strain evidence="7 8">CGMCC 1.12484</strain>
    </source>
</reference>
<comment type="caution">
    <text evidence="7">The sequence shown here is derived from an EMBL/GenBank/DDBJ whole genome shotgun (WGS) entry which is preliminary data.</text>
</comment>
<dbReference type="InterPro" id="IPR043148">
    <property type="entry name" value="TagF_C"/>
</dbReference>
<dbReference type="Pfam" id="PF04464">
    <property type="entry name" value="Glyphos_transf"/>
    <property type="match status" value="1"/>
</dbReference>
<dbReference type="RefSeq" id="WP_106210282.1">
    <property type="nucleotide sequence ID" value="NZ_PVTL01000002.1"/>
</dbReference>
<evidence type="ECO:0000256" key="1">
    <source>
        <dbReference type="ARBA" id="ARBA00004202"/>
    </source>
</evidence>
<evidence type="ECO:0000256" key="4">
    <source>
        <dbReference type="ARBA" id="ARBA00022679"/>
    </source>
</evidence>
<comment type="similarity">
    <text evidence="2">Belongs to the CDP-glycerol glycerophosphotransferase family.</text>
</comment>
<accession>A0A2T0VH12</accession>
<dbReference type="InterPro" id="IPR043149">
    <property type="entry name" value="TagF_N"/>
</dbReference>
<dbReference type="PANTHER" id="PTHR37316">
    <property type="entry name" value="TEICHOIC ACID GLYCEROL-PHOSPHATE PRIMASE"/>
    <property type="match status" value="1"/>
</dbReference>
<protein>
    <submittedName>
        <fullName evidence="7">CDP-glycerol glycerophosphotransferase (TagB/SpsB family)</fullName>
    </submittedName>
</protein>
<evidence type="ECO:0000256" key="5">
    <source>
        <dbReference type="ARBA" id="ARBA00022944"/>
    </source>
</evidence>
<dbReference type="InterPro" id="IPR007554">
    <property type="entry name" value="Glycerophosphate_synth"/>
</dbReference>
<dbReference type="OrthoDB" id="8549922at2"/>
<gene>
    <name evidence="7" type="ORF">B0I08_102139</name>
</gene>
<dbReference type="GO" id="GO:0047355">
    <property type="term" value="F:CDP-glycerol glycerophosphotransferase activity"/>
    <property type="evidence" value="ECO:0007669"/>
    <property type="project" value="InterPro"/>
</dbReference>
<dbReference type="GO" id="GO:0019350">
    <property type="term" value="P:teichoic acid biosynthetic process"/>
    <property type="evidence" value="ECO:0007669"/>
    <property type="project" value="UniProtKB-KW"/>
</dbReference>
<dbReference type="EMBL" id="PVTL01000002">
    <property type="protein sequence ID" value="PRY69465.1"/>
    <property type="molecule type" value="Genomic_DNA"/>
</dbReference>
<keyword evidence="5" id="KW-0777">Teichoic acid biosynthesis</keyword>
<proteinExistence type="inferred from homology"/>
<keyword evidence="4 7" id="KW-0808">Transferase</keyword>
<dbReference type="Gene3D" id="3.40.50.11820">
    <property type="match status" value="1"/>
</dbReference>
<evidence type="ECO:0000313" key="8">
    <source>
        <dbReference type="Proteomes" id="UP000237983"/>
    </source>
</evidence>
<keyword evidence="3" id="KW-1003">Cell membrane</keyword>
<dbReference type="GO" id="GO:0005886">
    <property type="term" value="C:plasma membrane"/>
    <property type="evidence" value="ECO:0007669"/>
    <property type="project" value="UniProtKB-SubCell"/>
</dbReference>
<evidence type="ECO:0000256" key="2">
    <source>
        <dbReference type="ARBA" id="ARBA00010488"/>
    </source>
</evidence>
<comment type="subcellular location">
    <subcellularLocation>
        <location evidence="1">Cell membrane</location>
        <topology evidence="1">Peripheral membrane protein</topology>
    </subcellularLocation>
</comment>
<dbReference type="Gene3D" id="3.40.50.12580">
    <property type="match status" value="1"/>
</dbReference>
<dbReference type="AlphaFoldDB" id="A0A2T0VH12"/>
<evidence type="ECO:0000256" key="3">
    <source>
        <dbReference type="ARBA" id="ARBA00022475"/>
    </source>
</evidence>
<keyword evidence="8" id="KW-1185">Reference proteome</keyword>
<sequence>MTSGLPHLALALDTVRVHNAESGGEPQLLVGGSIAAHVPAAVLPASAVPASVVPGSVVPASVELVGSRLVLHADVEIDGDRWSAYIPLLTSRWGGPRVAPPSGEYRLRIMGTDAAVLTSATSTTPPQEPTLVAGVCLIEFSSAASNPVGATDATSGGPSDALTVTFSAPLTASERGPAQQARLEAQYHASKPTPLNAVFFESFYGQNASCNPRALDREIARTHPSVTRYWSVVDASVEVPAGGIALIEGSEEWWRVRAGARLLVVNDWLRKRFRRRAHQTVLQTWHGTPLKRIALTRRGLRPRAALATLRERARWDILLSQNTYSTHFFRTAYAFAHPWEEGYPRNDVLAGDAGAERGLELRDRLGVPRDATVVLYAPTWRDDHPEEVDQLDVAAFARELGPGYFTLIRGHSRTLRAAQDVHAANVLDVTSYPDVADLFLVADALVTDYSSAMFDFTVTGKPIYFFTPDLDRYRDEVRGFYFDLLAVSPGPVSESAEDLVANLRSPDAARERFAHRYAAWVARFNSLDDGHASERVVRRLEAHGAIG</sequence>
<dbReference type="InterPro" id="IPR051612">
    <property type="entry name" value="Teichoic_Acid_Biosynth"/>
</dbReference>